<gene>
    <name evidence="1" type="ORF">NX782_06380</name>
</gene>
<evidence type="ECO:0000313" key="2">
    <source>
        <dbReference type="Proteomes" id="UP001205560"/>
    </source>
</evidence>
<name>A0ABT2A3S4_9BURK</name>
<dbReference type="Proteomes" id="UP001205560">
    <property type="component" value="Unassembled WGS sequence"/>
</dbReference>
<reference evidence="1 2" key="1">
    <citation type="submission" date="2022-08" db="EMBL/GenBank/DDBJ databases">
        <title>Reclassification of Massilia species as members of the genera Telluria, Duganella, Pseudoduganella, Mokoshia gen. nov. and Zemynaea gen. nov. using orthogonal and non-orthogonal genome-based approaches.</title>
        <authorList>
            <person name="Bowman J.P."/>
        </authorList>
    </citation>
    <scope>NUCLEOTIDE SEQUENCE [LARGE SCALE GENOMIC DNA]</scope>
    <source>
        <strain evidence="1 2">LMG 28164</strain>
    </source>
</reference>
<accession>A0ABT2A3S4</accession>
<organism evidence="1 2">
    <name type="scientific">Massilia norwichensis</name>
    <dbReference type="NCBI Taxonomy" id="1442366"/>
    <lineage>
        <taxon>Bacteria</taxon>
        <taxon>Pseudomonadati</taxon>
        <taxon>Pseudomonadota</taxon>
        <taxon>Betaproteobacteria</taxon>
        <taxon>Burkholderiales</taxon>
        <taxon>Oxalobacteraceae</taxon>
        <taxon>Telluria group</taxon>
        <taxon>Massilia</taxon>
    </lineage>
</organism>
<comment type="caution">
    <text evidence="1">The sequence shown here is derived from an EMBL/GenBank/DDBJ whole genome shotgun (WGS) entry which is preliminary data.</text>
</comment>
<sequence>MMNFALAFFHGAIPMNLPETMSPPQQHQSRRQHQSADDYLVLSELNPRMVIDHLDDEDQPLHVLTFGSVREICPKCRTHHLKLVLRQRTVRVAHLFCAECESCFDAHYPNGTPALTI</sequence>
<keyword evidence="2" id="KW-1185">Reference proteome</keyword>
<dbReference type="RefSeq" id="WP_258844590.1">
    <property type="nucleotide sequence ID" value="NZ_JANUGX010000005.1"/>
</dbReference>
<dbReference type="EMBL" id="JANUGX010000005">
    <property type="protein sequence ID" value="MCS0588828.1"/>
    <property type="molecule type" value="Genomic_DNA"/>
</dbReference>
<evidence type="ECO:0000313" key="1">
    <source>
        <dbReference type="EMBL" id="MCS0588828.1"/>
    </source>
</evidence>
<proteinExistence type="predicted"/>
<protein>
    <recommendedName>
        <fullName evidence="3">Transposase zinc-ribbon domain-containing protein</fullName>
    </recommendedName>
</protein>
<evidence type="ECO:0008006" key="3">
    <source>
        <dbReference type="Google" id="ProtNLM"/>
    </source>
</evidence>